<keyword evidence="2" id="KW-1185">Reference proteome</keyword>
<reference evidence="1 2" key="1">
    <citation type="journal article" date="2023" name="Arcadia Sci">
        <title>De novo assembly of a long-read Amblyomma americanum tick genome.</title>
        <authorList>
            <person name="Chou S."/>
            <person name="Poskanzer K.E."/>
            <person name="Rollins M."/>
            <person name="Thuy-Boun P.S."/>
        </authorList>
    </citation>
    <scope>NUCLEOTIDE SEQUENCE [LARGE SCALE GENOMIC DNA]</scope>
    <source>
        <strain evidence="1">F_SG_1</strain>
        <tissue evidence="1">Salivary glands</tissue>
    </source>
</reference>
<organism evidence="1 2">
    <name type="scientific">Amblyomma americanum</name>
    <name type="common">Lone star tick</name>
    <dbReference type="NCBI Taxonomy" id="6943"/>
    <lineage>
        <taxon>Eukaryota</taxon>
        <taxon>Metazoa</taxon>
        <taxon>Ecdysozoa</taxon>
        <taxon>Arthropoda</taxon>
        <taxon>Chelicerata</taxon>
        <taxon>Arachnida</taxon>
        <taxon>Acari</taxon>
        <taxon>Parasitiformes</taxon>
        <taxon>Ixodida</taxon>
        <taxon>Ixodoidea</taxon>
        <taxon>Ixodidae</taxon>
        <taxon>Amblyomminae</taxon>
        <taxon>Amblyomma</taxon>
    </lineage>
</organism>
<name>A0AAQ4DFN8_AMBAM</name>
<comment type="caution">
    <text evidence="1">The sequence shown here is derived from an EMBL/GenBank/DDBJ whole genome shotgun (WGS) entry which is preliminary data.</text>
</comment>
<dbReference type="SUPFAM" id="SSF88713">
    <property type="entry name" value="Glycoside hydrolase/deacetylase"/>
    <property type="match status" value="1"/>
</dbReference>
<gene>
    <name evidence="1" type="ORF">V5799_027457</name>
</gene>
<protein>
    <recommendedName>
        <fullName evidence="3">Peritrophic membrane chitin binding protein</fullName>
    </recommendedName>
</protein>
<evidence type="ECO:0000313" key="1">
    <source>
        <dbReference type="EMBL" id="KAK8761278.1"/>
    </source>
</evidence>
<sequence length="379" mass="42962">MTTTNPTSQASTTAAPARGLYAGCDDNVCKRPDCVCARDLPPAGLRNDQMPQFVMLSFDGAVNVVNMKFYRELLEGARRKNKANGCGIAATFFVSHEYLDYVAVNELYSWGNEIALHSISHQTNWDYWHTINSTQWEREVVDQKVMLQTFANISGFDITGVRGPFLVSGGDQGFRKLSQHFRYDSTLVHPRRSDEKPFFPYTMDFGFQLSCNVDPCPNGTYPGLWLLPVNVLFRQQMPCAVADACMPQPTSAKETFEFLRSNFEYFYTTNRAPFPVFLQEGYLRDPGRKQGYLQFIDWLLQKDDVYLVTASEVLDFMQDPEPLGVYNQLVCPGGGAVVNTCPKPTTCSYKRTQLGSDRYMRICSRCPRKYPWVGNPLGN</sequence>
<dbReference type="InterPro" id="IPR052740">
    <property type="entry name" value="CE4"/>
</dbReference>
<evidence type="ECO:0000313" key="2">
    <source>
        <dbReference type="Proteomes" id="UP001321473"/>
    </source>
</evidence>
<dbReference type="EMBL" id="JARKHS020031360">
    <property type="protein sequence ID" value="KAK8761278.1"/>
    <property type="molecule type" value="Genomic_DNA"/>
</dbReference>
<accession>A0AAQ4DFN8</accession>
<evidence type="ECO:0008006" key="3">
    <source>
        <dbReference type="Google" id="ProtNLM"/>
    </source>
</evidence>
<dbReference type="AlphaFoldDB" id="A0AAQ4DFN8"/>
<dbReference type="PANTHER" id="PTHR45985:SF8">
    <property type="entry name" value="CHITIN DEACETYLASE-LIKE 9, ISOFORM A"/>
    <property type="match status" value="1"/>
</dbReference>
<dbReference type="Gene3D" id="3.20.20.370">
    <property type="entry name" value="Glycoside hydrolase/deacetylase"/>
    <property type="match status" value="1"/>
</dbReference>
<dbReference type="PANTHER" id="PTHR45985">
    <property type="match status" value="1"/>
</dbReference>
<dbReference type="Proteomes" id="UP001321473">
    <property type="component" value="Unassembled WGS sequence"/>
</dbReference>
<dbReference type="GO" id="GO:0005975">
    <property type="term" value="P:carbohydrate metabolic process"/>
    <property type="evidence" value="ECO:0007669"/>
    <property type="project" value="InterPro"/>
</dbReference>
<dbReference type="InterPro" id="IPR011330">
    <property type="entry name" value="Glyco_hydro/deAcase_b/a-brl"/>
</dbReference>
<proteinExistence type="predicted"/>